<sequence>MSKQQPLDNPRSAGFIILLTIILIGLNLRPSLASIGPLLGSIQADIQLSFSAASLLTMLPVLTMGLAIFSGFSLAKRLGEARLLTYSIILLSAATAARYWVDSTLMLTITAFLAGVGIALIQALMPALIKANFPTRVPVLMGFYITAIMGGAAIAAAGSPYVENFSTNWRLGLACWSVLGIVALVLWIINHKHFHFHSAKGKQPAPINYWTQHRAWTLALFFGLGTAAYTCVLAWLSPYAIEFGYTQKDAGWLLSFLTTLEVVSGLICPIIAARKKDRRPVIMTLCFMMMIGFAGLAYAPEKGLWLWSGFLGLAIGGIFPMSLIVTMDHHSNPVSAGKLTAFVQGIGYIIAAFSPWIAGIIRDVMTSFANAWLLLAVCSVISLVLAMLFHPHRHLEPKESEAPLTPSVA</sequence>
<keyword evidence="2 4" id="KW-1133">Transmembrane helix</keyword>
<organism evidence="6 7">
    <name type="scientific">Zooshikella harenae</name>
    <dbReference type="NCBI Taxonomy" id="2827238"/>
    <lineage>
        <taxon>Bacteria</taxon>
        <taxon>Pseudomonadati</taxon>
        <taxon>Pseudomonadota</taxon>
        <taxon>Gammaproteobacteria</taxon>
        <taxon>Oceanospirillales</taxon>
        <taxon>Zooshikellaceae</taxon>
        <taxon>Zooshikella</taxon>
    </lineage>
</organism>
<feature type="domain" description="Major facilitator superfamily (MFS) profile" evidence="5">
    <location>
        <begin position="13"/>
        <end position="394"/>
    </location>
</feature>
<feature type="transmembrane region" description="Helical" evidence="4">
    <location>
        <begin position="107"/>
        <end position="125"/>
    </location>
</feature>
<evidence type="ECO:0000313" key="7">
    <source>
        <dbReference type="Proteomes" id="UP000690515"/>
    </source>
</evidence>
<feature type="transmembrane region" description="Helical" evidence="4">
    <location>
        <begin position="305"/>
        <end position="327"/>
    </location>
</feature>
<dbReference type="PANTHER" id="PTHR23523">
    <property type="match status" value="1"/>
</dbReference>
<accession>A0ABS5ZKM2</accession>
<protein>
    <submittedName>
        <fullName evidence="6">Cyanate transporter</fullName>
    </submittedName>
</protein>
<dbReference type="PROSITE" id="PS50850">
    <property type="entry name" value="MFS"/>
    <property type="match status" value="1"/>
</dbReference>
<keyword evidence="1 4" id="KW-0812">Transmembrane</keyword>
<dbReference type="PANTHER" id="PTHR23523:SF1">
    <property type="entry name" value="CYANATE TRANSPORT PROTEIN CYNX"/>
    <property type="match status" value="1"/>
</dbReference>
<evidence type="ECO:0000256" key="1">
    <source>
        <dbReference type="ARBA" id="ARBA00022692"/>
    </source>
</evidence>
<name>A0ABS5ZKM2_9GAMM</name>
<feature type="transmembrane region" description="Helical" evidence="4">
    <location>
        <begin position="339"/>
        <end position="361"/>
    </location>
</feature>
<comment type="caution">
    <text evidence="6">The sequence shown here is derived from an EMBL/GenBank/DDBJ whole genome shotgun (WGS) entry which is preliminary data.</text>
</comment>
<feature type="transmembrane region" description="Helical" evidence="4">
    <location>
        <begin position="280"/>
        <end position="299"/>
    </location>
</feature>
<dbReference type="InterPro" id="IPR011701">
    <property type="entry name" value="MFS"/>
</dbReference>
<dbReference type="NCBIfam" id="NF007256">
    <property type="entry name" value="PRK09705.1"/>
    <property type="match status" value="1"/>
</dbReference>
<dbReference type="Pfam" id="PF07690">
    <property type="entry name" value="MFS_1"/>
    <property type="match status" value="1"/>
</dbReference>
<reference evidence="6 7" key="1">
    <citation type="submission" date="2021-04" db="EMBL/GenBank/DDBJ databases">
        <authorList>
            <person name="Pira H."/>
            <person name="Risdian C."/>
            <person name="Wink J."/>
        </authorList>
    </citation>
    <scope>NUCLEOTIDE SEQUENCE [LARGE SCALE GENOMIC DNA]</scope>
    <source>
        <strain evidence="6 7">WH53</strain>
    </source>
</reference>
<dbReference type="InterPro" id="IPR052524">
    <property type="entry name" value="MFS_Cyanate_Porter"/>
</dbReference>
<keyword evidence="7" id="KW-1185">Reference proteome</keyword>
<dbReference type="EMBL" id="JAGSOY010000107">
    <property type="protein sequence ID" value="MBU2713820.1"/>
    <property type="molecule type" value="Genomic_DNA"/>
</dbReference>
<feature type="transmembrane region" description="Helical" evidence="4">
    <location>
        <begin position="218"/>
        <end position="241"/>
    </location>
</feature>
<feature type="transmembrane region" description="Helical" evidence="4">
    <location>
        <begin position="253"/>
        <end position="273"/>
    </location>
</feature>
<evidence type="ECO:0000256" key="3">
    <source>
        <dbReference type="ARBA" id="ARBA00023136"/>
    </source>
</evidence>
<evidence type="ECO:0000256" key="2">
    <source>
        <dbReference type="ARBA" id="ARBA00022989"/>
    </source>
</evidence>
<feature type="transmembrane region" description="Helical" evidence="4">
    <location>
        <begin position="169"/>
        <end position="189"/>
    </location>
</feature>
<evidence type="ECO:0000313" key="6">
    <source>
        <dbReference type="EMBL" id="MBU2713820.1"/>
    </source>
</evidence>
<dbReference type="SUPFAM" id="SSF103473">
    <property type="entry name" value="MFS general substrate transporter"/>
    <property type="match status" value="1"/>
</dbReference>
<dbReference type="Proteomes" id="UP000690515">
    <property type="component" value="Unassembled WGS sequence"/>
</dbReference>
<evidence type="ECO:0000256" key="4">
    <source>
        <dbReference type="SAM" id="Phobius"/>
    </source>
</evidence>
<gene>
    <name evidence="6" type="ORF">KCG35_22460</name>
</gene>
<feature type="transmembrane region" description="Helical" evidence="4">
    <location>
        <begin position="137"/>
        <end position="157"/>
    </location>
</feature>
<keyword evidence="3 4" id="KW-0472">Membrane</keyword>
<feature type="transmembrane region" description="Helical" evidence="4">
    <location>
        <begin position="83"/>
        <end position="101"/>
    </location>
</feature>
<proteinExistence type="predicted"/>
<dbReference type="Gene3D" id="1.20.1250.20">
    <property type="entry name" value="MFS general substrate transporter like domains"/>
    <property type="match status" value="2"/>
</dbReference>
<feature type="transmembrane region" description="Helical" evidence="4">
    <location>
        <begin position="12"/>
        <end position="28"/>
    </location>
</feature>
<evidence type="ECO:0000259" key="5">
    <source>
        <dbReference type="PROSITE" id="PS50850"/>
    </source>
</evidence>
<feature type="transmembrane region" description="Helical" evidence="4">
    <location>
        <begin position="367"/>
        <end position="389"/>
    </location>
</feature>
<feature type="transmembrane region" description="Helical" evidence="4">
    <location>
        <begin position="48"/>
        <end position="71"/>
    </location>
</feature>
<dbReference type="InterPro" id="IPR020846">
    <property type="entry name" value="MFS_dom"/>
</dbReference>
<dbReference type="InterPro" id="IPR036259">
    <property type="entry name" value="MFS_trans_sf"/>
</dbReference>
<dbReference type="RefSeq" id="WP_215822102.1">
    <property type="nucleotide sequence ID" value="NZ_JAGSOY010000107.1"/>
</dbReference>